<proteinExistence type="predicted"/>
<evidence type="ECO:0000313" key="4">
    <source>
        <dbReference type="EMBL" id="CAF3573427.1"/>
    </source>
</evidence>
<comment type="caution">
    <text evidence="3">The sequence shown here is derived from an EMBL/GenBank/DDBJ whole genome shotgun (WGS) entry which is preliminary data.</text>
</comment>
<feature type="region of interest" description="Disordered" evidence="1">
    <location>
        <begin position="73"/>
        <end position="104"/>
    </location>
</feature>
<evidence type="ECO:0000313" key="3">
    <source>
        <dbReference type="EMBL" id="CAF1590601.1"/>
    </source>
</evidence>
<feature type="compositionally biased region" description="Polar residues" evidence="1">
    <location>
        <begin position="75"/>
        <end position="98"/>
    </location>
</feature>
<gene>
    <name evidence="3" type="ORF">GPM918_LOCUS41726</name>
    <name evidence="2" type="ORF">OVA965_LOCUS4124</name>
    <name evidence="5" type="ORF">SRO942_LOCUS42829</name>
    <name evidence="4" type="ORF">TMI583_LOCUS4122</name>
</gene>
<evidence type="ECO:0000313" key="2">
    <source>
        <dbReference type="EMBL" id="CAF0790855.1"/>
    </source>
</evidence>
<dbReference type="EMBL" id="CAJNOQ010033555">
    <property type="protein sequence ID" value="CAF1590601.1"/>
    <property type="molecule type" value="Genomic_DNA"/>
</dbReference>
<evidence type="ECO:0000256" key="1">
    <source>
        <dbReference type="SAM" id="MobiDB-lite"/>
    </source>
</evidence>
<evidence type="ECO:0000313" key="6">
    <source>
        <dbReference type="Proteomes" id="UP000663829"/>
    </source>
</evidence>
<accession>A0A816A3G8</accession>
<evidence type="ECO:0000313" key="5">
    <source>
        <dbReference type="EMBL" id="CAF4462401.1"/>
    </source>
</evidence>
<dbReference type="Proteomes" id="UP000677228">
    <property type="component" value="Unassembled WGS sequence"/>
</dbReference>
<reference evidence="3" key="1">
    <citation type="submission" date="2021-02" db="EMBL/GenBank/DDBJ databases">
        <authorList>
            <person name="Nowell W R."/>
        </authorList>
    </citation>
    <scope>NUCLEOTIDE SEQUENCE</scope>
</reference>
<keyword evidence="6" id="KW-1185">Reference proteome</keyword>
<dbReference type="Proteomes" id="UP000682733">
    <property type="component" value="Unassembled WGS sequence"/>
</dbReference>
<dbReference type="EMBL" id="CAJNOK010001058">
    <property type="protein sequence ID" value="CAF0790855.1"/>
    <property type="molecule type" value="Genomic_DNA"/>
</dbReference>
<organism evidence="3 6">
    <name type="scientific">Didymodactylos carnosus</name>
    <dbReference type="NCBI Taxonomy" id="1234261"/>
    <lineage>
        <taxon>Eukaryota</taxon>
        <taxon>Metazoa</taxon>
        <taxon>Spiralia</taxon>
        <taxon>Gnathifera</taxon>
        <taxon>Rotifera</taxon>
        <taxon>Eurotatoria</taxon>
        <taxon>Bdelloidea</taxon>
        <taxon>Philodinida</taxon>
        <taxon>Philodinidae</taxon>
        <taxon>Didymodactylos</taxon>
    </lineage>
</organism>
<dbReference type="EMBL" id="CAJOBA010001058">
    <property type="protein sequence ID" value="CAF3573427.1"/>
    <property type="molecule type" value="Genomic_DNA"/>
</dbReference>
<dbReference type="EMBL" id="CAJOBC010099705">
    <property type="protein sequence ID" value="CAF4462401.1"/>
    <property type="molecule type" value="Genomic_DNA"/>
</dbReference>
<dbReference type="AlphaFoldDB" id="A0A816A3G8"/>
<protein>
    <submittedName>
        <fullName evidence="3">Uncharacterized protein</fullName>
    </submittedName>
</protein>
<dbReference type="Proteomes" id="UP000681722">
    <property type="component" value="Unassembled WGS sequence"/>
</dbReference>
<name>A0A816A3G8_9BILA</name>
<sequence>MRTLFRAGDSQLLRNISNWLAGVAGDCSRPAELDKFSKRKLIIQLKNLNIIVASSFLKQQLIELILLNESDENDTSYSAQETSKLSETTVAALRSSQHTKIREQ</sequence>
<dbReference type="Proteomes" id="UP000663829">
    <property type="component" value="Unassembled WGS sequence"/>
</dbReference>